<name>A0A495XRJ4_9MICO</name>
<dbReference type="RefSeq" id="WP_147431502.1">
    <property type="nucleotide sequence ID" value="NZ_RBXT01000001.1"/>
</dbReference>
<accession>A0A495XRJ4</accession>
<evidence type="ECO:0000313" key="2">
    <source>
        <dbReference type="Proteomes" id="UP000278440"/>
    </source>
</evidence>
<keyword evidence="2" id="KW-1185">Reference proteome</keyword>
<sequence>MPDDADVDRAAGRAACRGVALPCPLCARGDDGAADDAEDAGLRRAVLAVPGVFGDLAPDPAEADPRPVVGAPDRGVVRVPAAARGVRPGV</sequence>
<dbReference type="AlphaFoldDB" id="A0A495XRJ4"/>
<reference evidence="1 2" key="1">
    <citation type="submission" date="2018-10" db="EMBL/GenBank/DDBJ databases">
        <title>Sequencing the genomes of 1000 actinobacteria strains.</title>
        <authorList>
            <person name="Klenk H.-P."/>
        </authorList>
    </citation>
    <scope>NUCLEOTIDE SEQUENCE [LARGE SCALE GENOMIC DNA]</scope>
    <source>
        <strain evidence="1 2">DSM 44267</strain>
    </source>
</reference>
<dbReference type="Proteomes" id="UP000278440">
    <property type="component" value="Unassembled WGS sequence"/>
</dbReference>
<organism evidence="1 2">
    <name type="scientific">Terracoccus luteus</name>
    <dbReference type="NCBI Taxonomy" id="53356"/>
    <lineage>
        <taxon>Bacteria</taxon>
        <taxon>Bacillati</taxon>
        <taxon>Actinomycetota</taxon>
        <taxon>Actinomycetes</taxon>
        <taxon>Micrococcales</taxon>
        <taxon>Intrasporangiaceae</taxon>
        <taxon>Terracoccus</taxon>
    </lineage>
</organism>
<evidence type="ECO:0000313" key="1">
    <source>
        <dbReference type="EMBL" id="RKT77171.1"/>
    </source>
</evidence>
<gene>
    <name evidence="1" type="ORF">DFJ68_0587</name>
</gene>
<dbReference type="EMBL" id="RBXT01000001">
    <property type="protein sequence ID" value="RKT77171.1"/>
    <property type="molecule type" value="Genomic_DNA"/>
</dbReference>
<comment type="caution">
    <text evidence="1">The sequence shown here is derived from an EMBL/GenBank/DDBJ whole genome shotgun (WGS) entry which is preliminary data.</text>
</comment>
<proteinExistence type="predicted"/>
<protein>
    <submittedName>
        <fullName evidence="1">Uncharacterized protein</fullName>
    </submittedName>
</protein>